<comment type="subcellular location">
    <subcellularLocation>
        <location evidence="1">Cell membrane</location>
        <topology evidence="1">Multi-pass membrane protein</topology>
    </subcellularLocation>
</comment>
<evidence type="ECO:0000256" key="1">
    <source>
        <dbReference type="ARBA" id="ARBA00004651"/>
    </source>
</evidence>
<evidence type="ECO:0000256" key="3">
    <source>
        <dbReference type="ARBA" id="ARBA00022692"/>
    </source>
</evidence>
<accession>A0AAP0XCJ7</accession>
<feature type="transmembrane region" description="Helical" evidence="6">
    <location>
        <begin position="107"/>
        <end position="130"/>
    </location>
</feature>
<feature type="transmembrane region" description="Helical" evidence="6">
    <location>
        <begin position="40"/>
        <end position="58"/>
    </location>
</feature>
<evidence type="ECO:0000313" key="8">
    <source>
        <dbReference type="EMBL" id="KDN97859.1"/>
    </source>
</evidence>
<feature type="transmembrane region" description="Helical" evidence="6">
    <location>
        <begin position="7"/>
        <end position="28"/>
    </location>
</feature>
<feature type="domain" description="Sulfatase N-terminal" evidence="7">
    <location>
        <begin position="268"/>
        <end position="449"/>
    </location>
</feature>
<evidence type="ECO:0000256" key="6">
    <source>
        <dbReference type="SAM" id="Phobius"/>
    </source>
</evidence>
<dbReference type="PANTHER" id="PTHR47371">
    <property type="entry name" value="LIPOTEICHOIC ACID SYNTHASE"/>
    <property type="match status" value="1"/>
</dbReference>
<keyword evidence="5 6" id="KW-0472">Membrane</keyword>
<dbReference type="RefSeq" id="WP_145997612.1">
    <property type="nucleotide sequence ID" value="NZ_CP071706.1"/>
</dbReference>
<dbReference type="InterPro" id="IPR050448">
    <property type="entry name" value="OpgB/LTA_synthase_biosynth"/>
</dbReference>
<dbReference type="GO" id="GO:0005886">
    <property type="term" value="C:plasma membrane"/>
    <property type="evidence" value="ECO:0007669"/>
    <property type="project" value="UniProtKB-SubCell"/>
</dbReference>
<proteinExistence type="predicted"/>
<evidence type="ECO:0000256" key="2">
    <source>
        <dbReference type="ARBA" id="ARBA00022475"/>
    </source>
</evidence>
<keyword evidence="4 6" id="KW-1133">Transmembrane helix</keyword>
<dbReference type="InterPro" id="IPR017850">
    <property type="entry name" value="Alkaline_phosphatase_core_sf"/>
</dbReference>
<evidence type="ECO:0000313" key="9">
    <source>
        <dbReference type="Proteomes" id="UP000027121"/>
    </source>
</evidence>
<keyword evidence="2" id="KW-1003">Cell membrane</keyword>
<evidence type="ECO:0000259" key="7">
    <source>
        <dbReference type="Pfam" id="PF00884"/>
    </source>
</evidence>
<dbReference type="PANTHER" id="PTHR47371:SF3">
    <property type="entry name" value="PHOSPHOGLYCEROL TRANSFERASE I"/>
    <property type="match status" value="1"/>
</dbReference>
<feature type="transmembrane region" description="Helical" evidence="6">
    <location>
        <begin position="142"/>
        <end position="158"/>
    </location>
</feature>
<dbReference type="InterPro" id="IPR000917">
    <property type="entry name" value="Sulfatase_N"/>
</dbReference>
<organism evidence="8 9">
    <name type="scientific">Pseudomonas donghuensis</name>
    <dbReference type="NCBI Taxonomy" id="1163398"/>
    <lineage>
        <taxon>Bacteria</taxon>
        <taxon>Pseudomonadati</taxon>
        <taxon>Pseudomonadota</taxon>
        <taxon>Gammaproteobacteria</taxon>
        <taxon>Pseudomonadales</taxon>
        <taxon>Pseudomonadaceae</taxon>
        <taxon>Pseudomonas</taxon>
    </lineage>
</organism>
<dbReference type="Pfam" id="PF00884">
    <property type="entry name" value="Sulfatase"/>
    <property type="match status" value="1"/>
</dbReference>
<keyword evidence="3 6" id="KW-0812">Transmembrane</keyword>
<feature type="transmembrane region" description="Helical" evidence="6">
    <location>
        <begin position="65"/>
        <end position="87"/>
    </location>
</feature>
<dbReference type="KEGG" id="pdw:BV82_4164"/>
<dbReference type="CDD" id="cd16015">
    <property type="entry name" value="LTA_synthase"/>
    <property type="match status" value="1"/>
</dbReference>
<keyword evidence="9" id="KW-1185">Reference proteome</keyword>
<evidence type="ECO:0000256" key="4">
    <source>
        <dbReference type="ARBA" id="ARBA00022989"/>
    </source>
</evidence>
<name>A0AAP0XCJ7_9PSED</name>
<reference evidence="8 9" key="2">
    <citation type="journal article" date="2016" name="Front. Microbiol.">
        <title>When Genome-Based Approach Meets the 'Old but Good': Revealing Genes Involved in the Antibacterial Activity of Pseudomonas sp. P482 against Soft Rot Pathogens.</title>
        <authorList>
            <person name="Krzyzanowska D.M."/>
            <person name="Ossowicki A."/>
            <person name="Rajewska M."/>
            <person name="Maciag T."/>
            <person name="Jablonska M."/>
            <person name="Obuchowski M."/>
            <person name="Heeb S."/>
            <person name="Jafra S."/>
        </authorList>
    </citation>
    <scope>NUCLEOTIDE SEQUENCE [LARGE SCALE GENOMIC DNA]</scope>
    <source>
        <strain evidence="8 9">P482</strain>
    </source>
</reference>
<dbReference type="EMBL" id="CP071706">
    <property type="protein sequence ID" value="KDN97859.1"/>
    <property type="molecule type" value="Genomic_DNA"/>
</dbReference>
<gene>
    <name evidence="8" type="ORF">BV82_4164</name>
</gene>
<dbReference type="AlphaFoldDB" id="A0AAP0XCJ7"/>
<evidence type="ECO:0000256" key="5">
    <source>
        <dbReference type="ARBA" id="ARBA00023136"/>
    </source>
</evidence>
<dbReference type="SUPFAM" id="SSF53649">
    <property type="entry name" value="Alkaline phosphatase-like"/>
    <property type="match status" value="1"/>
</dbReference>
<dbReference type="GeneID" id="98284550"/>
<dbReference type="Proteomes" id="UP000027121">
    <property type="component" value="Chromosome"/>
</dbReference>
<protein>
    <submittedName>
        <fullName evidence="8">LTA synthase family protein</fullName>
    </submittedName>
</protein>
<reference evidence="8 9" key="1">
    <citation type="journal article" date="2014" name="Genome Announc.">
        <title>Genome Sequence of Pseudomonas sp. Strain P482, a Tomato Rhizosphere Isolate with Broad-Spectrum Antimicrobial Activity.</title>
        <authorList>
            <person name="Krzyzanowska D.M."/>
            <person name="Ossowicki A."/>
            <person name="Jafra S."/>
        </authorList>
    </citation>
    <scope>NUCLEOTIDE SEQUENCE [LARGE SCALE GENOMIC DNA]</scope>
    <source>
        <strain evidence="8 9">P482</strain>
    </source>
</reference>
<dbReference type="Gene3D" id="3.40.720.10">
    <property type="entry name" value="Alkaline Phosphatase, subunit A"/>
    <property type="match status" value="1"/>
</dbReference>
<sequence>MKAAAKIIIETLCILILLGTQVLLSIYLQNFTLYADGSLRLLPLLVSLTPVALFYLLARFAFPPLLTTALISTTLVVLSLVNNMKLALTNDPLSWSDISSTANASVIWHYLTLQHVGILLAASVLCTLALRINPYNMLSKRGIALNLTACVIIAPIALCSYSDLISQSFAVQADKLSKKLGVYYISWDWPVNIERNGLPLHLIHTSRRTIPTEATEAQASAFASLQGHAVADNNRPQNIIFILCEACWHDEQHFKSAFLPLVNAGFIETRSVSPVYGGATVNATFELLTGLPSTGSLSGVIYQEYASLISNSAHTLPRYLKAAGYNTTEEHNHGKQFWKRDIVSPKFGFDKFVGLEDMGQAVTINWADDEILFDHALSELKKNQSNFMFLTTVSTHGPYPFINDYGQGYYLSKLSTAIQRVAAFAEKVKAYDNNALIMVVGDHKPALNTFFYKEGILPKDHFDTVGETNGEFTFSANSAPEIRGDVPVYVLGKDAGRVNQFVEQSNGKPFFCLSQILDTDFINSGVPAYNFANEHSICTNEANMGYKAIVSLYPDWLYSLSILK</sequence>